<gene>
    <name evidence="2" type="ORF">JCM15548_13455</name>
</gene>
<dbReference type="EMBL" id="BAZW01000038">
    <property type="protein sequence ID" value="GAO31118.1"/>
    <property type="molecule type" value="Genomic_DNA"/>
</dbReference>
<sequence length="232" mass="25596">MAIPHKFLLLFLLAALLPPKTNAQITVRSASDVETSPNLLVREDSIYVVRDQIIEGGDQVILESLSQSTTYYYEWTRYNASTNTWTIPVATGDIASYPVSTAGGYQLTIREGMNGSVLEQHRCWVFNSPLAEAAIEVVNENCDFLELRAITDSTLYYGPDGRYALVDYGLTYHWSASTGEGDFSEAQQAPYIDAPVEDTDFTVIITDLFGNEASAGLSYTAIAVQAYTVSIW</sequence>
<evidence type="ECO:0000313" key="3">
    <source>
        <dbReference type="Proteomes" id="UP000032900"/>
    </source>
</evidence>
<protein>
    <submittedName>
        <fullName evidence="2">Uncharacterized protein</fullName>
    </submittedName>
</protein>
<organism evidence="2 3">
    <name type="scientific">Geofilum rubicundum JCM 15548</name>
    <dbReference type="NCBI Taxonomy" id="1236989"/>
    <lineage>
        <taxon>Bacteria</taxon>
        <taxon>Pseudomonadati</taxon>
        <taxon>Bacteroidota</taxon>
        <taxon>Bacteroidia</taxon>
        <taxon>Marinilabiliales</taxon>
        <taxon>Marinilabiliaceae</taxon>
        <taxon>Geofilum</taxon>
    </lineage>
</organism>
<accession>A0A0E9M0P0</accession>
<comment type="caution">
    <text evidence="2">The sequence shown here is derived from an EMBL/GenBank/DDBJ whole genome shotgun (WGS) entry which is preliminary data.</text>
</comment>
<keyword evidence="3" id="KW-1185">Reference proteome</keyword>
<dbReference type="STRING" id="1236989.JCM15548_13455"/>
<feature type="signal peptide" evidence="1">
    <location>
        <begin position="1"/>
        <end position="23"/>
    </location>
</feature>
<dbReference type="AlphaFoldDB" id="A0A0E9M0P0"/>
<name>A0A0E9M0P0_9BACT</name>
<proteinExistence type="predicted"/>
<evidence type="ECO:0000256" key="1">
    <source>
        <dbReference type="SAM" id="SignalP"/>
    </source>
</evidence>
<feature type="chain" id="PRO_5002428515" evidence="1">
    <location>
        <begin position="24"/>
        <end position="232"/>
    </location>
</feature>
<dbReference type="Proteomes" id="UP000032900">
    <property type="component" value="Unassembled WGS sequence"/>
</dbReference>
<keyword evidence="1" id="KW-0732">Signal</keyword>
<evidence type="ECO:0000313" key="2">
    <source>
        <dbReference type="EMBL" id="GAO31118.1"/>
    </source>
</evidence>
<reference evidence="2 3" key="1">
    <citation type="journal article" date="2015" name="Microbes Environ.">
        <title>Distribution and evolution of nitrogen fixation genes in the phylum bacteroidetes.</title>
        <authorList>
            <person name="Inoue J."/>
            <person name="Oshima K."/>
            <person name="Suda W."/>
            <person name="Sakamoto M."/>
            <person name="Iino T."/>
            <person name="Noda S."/>
            <person name="Hongoh Y."/>
            <person name="Hattori M."/>
            <person name="Ohkuma M."/>
        </authorList>
    </citation>
    <scope>NUCLEOTIDE SEQUENCE [LARGE SCALE GENOMIC DNA]</scope>
    <source>
        <strain evidence="2">JCM 15548</strain>
    </source>
</reference>
<dbReference type="RefSeq" id="WP_062126860.1">
    <property type="nucleotide sequence ID" value="NZ_BAZW01000038.1"/>
</dbReference>